<evidence type="ECO:0008006" key="6">
    <source>
        <dbReference type="Google" id="ProtNLM"/>
    </source>
</evidence>
<protein>
    <recommendedName>
        <fullName evidence="6">Leucine-rich repeat-containing protein 40</fullName>
    </recommendedName>
</protein>
<gene>
    <name evidence="4" type="primary">lrrc40</name>
</gene>
<evidence type="ECO:0000313" key="4">
    <source>
        <dbReference type="Ensembl" id="ENSGMOP00000028298.1"/>
    </source>
</evidence>
<dbReference type="Pfam" id="PF12799">
    <property type="entry name" value="LRR_4"/>
    <property type="match status" value="1"/>
</dbReference>
<dbReference type="Ensembl" id="ENSGMOT00000046140.1">
    <property type="protein sequence ID" value="ENSGMOP00000028298.1"/>
    <property type="gene ID" value="ENSGMOG00000001071.2"/>
</dbReference>
<dbReference type="AlphaFoldDB" id="A0A8C5AB75"/>
<sequence length="603" mass="66657">MSRFKRGGRVDSLSGFQTDKAEPAVPNGLLNAARKSGQLNLSGRGLTEVPQNVYRLNVDTPEEANKNLSFGADDRWWEQTDLIKLLLSSNQLTTLSDDIRLLPGLTTLDLHDNKLTSLPGALGELEQLQQLRLSNNQLSTLPVEMCRLHNLHSLTLQKNLLETLPEELGQLDNLTELKLDLSHNLLTSLPDSLAKLASENPFMCLTSSETRFVSRGNVLRPCCAFTGLKLLDCSNNQLTCVPASLSEMTSLEQLYLRHNKLRLLPQLPATILKELYLGNNQIERLEAEQLASLAAISLLELRDNKIQSIPEEVTLLATLTRLDLTNNDVATLPASLSLLPNLKVLMLEGNPLRGIRRDLLSKGTTELLKYLRGRIKEEPGKVDETPTAMTLPSQARVNIHNLQTLKILDYSEKQSENIPDEVFDAAAGQIVTTMNFSKNQLTTLPPRLAEFQGSLTELNLGFNKLSCLSPAVSTLMQLTHLDLSRSCNTRRVTIHFSPAIPSFSGKRFKCFPDVLYEIVSLETVLLGNNQVGGLDAERLKALAALYTLDLSNNDLLNVAPELGLCTSLRCLSLDGNPFRTPRAAIVAKGTDAVMEYLRSRIPT</sequence>
<dbReference type="PANTHER" id="PTHR48051">
    <property type="match status" value="1"/>
</dbReference>
<dbReference type="PANTHER" id="PTHR48051:SF1">
    <property type="entry name" value="RAS SUPPRESSOR PROTEIN 1"/>
    <property type="match status" value="1"/>
</dbReference>
<evidence type="ECO:0000256" key="3">
    <source>
        <dbReference type="SAM" id="MobiDB-lite"/>
    </source>
</evidence>
<evidence type="ECO:0000256" key="1">
    <source>
        <dbReference type="ARBA" id="ARBA00022614"/>
    </source>
</evidence>
<dbReference type="InterPro" id="IPR003591">
    <property type="entry name" value="Leu-rich_rpt_typical-subtyp"/>
</dbReference>
<dbReference type="InterPro" id="IPR025875">
    <property type="entry name" value="Leu-rich_rpt_4"/>
</dbReference>
<dbReference type="InterPro" id="IPR032675">
    <property type="entry name" value="LRR_dom_sf"/>
</dbReference>
<proteinExistence type="predicted"/>
<dbReference type="InterPro" id="IPR001611">
    <property type="entry name" value="Leu-rich_rpt"/>
</dbReference>
<dbReference type="PROSITE" id="PS51450">
    <property type="entry name" value="LRR"/>
    <property type="match status" value="5"/>
</dbReference>
<dbReference type="SMART" id="SM00369">
    <property type="entry name" value="LRR_TYP"/>
    <property type="match status" value="13"/>
</dbReference>
<organism evidence="4 5">
    <name type="scientific">Gadus morhua</name>
    <name type="common">Atlantic cod</name>
    <dbReference type="NCBI Taxonomy" id="8049"/>
    <lineage>
        <taxon>Eukaryota</taxon>
        <taxon>Metazoa</taxon>
        <taxon>Chordata</taxon>
        <taxon>Craniata</taxon>
        <taxon>Vertebrata</taxon>
        <taxon>Euteleostomi</taxon>
        <taxon>Actinopterygii</taxon>
        <taxon>Neopterygii</taxon>
        <taxon>Teleostei</taxon>
        <taxon>Neoteleostei</taxon>
        <taxon>Acanthomorphata</taxon>
        <taxon>Zeiogadaria</taxon>
        <taxon>Gadariae</taxon>
        <taxon>Gadiformes</taxon>
        <taxon>Gadoidei</taxon>
        <taxon>Gadidae</taxon>
        <taxon>Gadus</taxon>
    </lineage>
</organism>
<dbReference type="GeneTree" id="ENSGT00940000156968"/>
<evidence type="ECO:0000313" key="5">
    <source>
        <dbReference type="Proteomes" id="UP000694546"/>
    </source>
</evidence>
<dbReference type="SMART" id="SM00364">
    <property type="entry name" value="LRR_BAC"/>
    <property type="match status" value="10"/>
</dbReference>
<keyword evidence="2" id="KW-0677">Repeat</keyword>
<dbReference type="Proteomes" id="UP000694546">
    <property type="component" value="Chromosome 12"/>
</dbReference>
<evidence type="ECO:0000256" key="2">
    <source>
        <dbReference type="ARBA" id="ARBA00022737"/>
    </source>
</evidence>
<dbReference type="SUPFAM" id="SSF52058">
    <property type="entry name" value="L domain-like"/>
    <property type="match status" value="2"/>
</dbReference>
<dbReference type="InterPro" id="IPR050216">
    <property type="entry name" value="LRR_domain-containing"/>
</dbReference>
<feature type="region of interest" description="Disordered" evidence="3">
    <location>
        <begin position="1"/>
        <end position="21"/>
    </location>
</feature>
<dbReference type="Pfam" id="PF13855">
    <property type="entry name" value="LRR_8"/>
    <property type="match status" value="2"/>
</dbReference>
<dbReference type="GO" id="GO:0005737">
    <property type="term" value="C:cytoplasm"/>
    <property type="evidence" value="ECO:0007669"/>
    <property type="project" value="TreeGrafter"/>
</dbReference>
<keyword evidence="1" id="KW-0433">Leucine-rich repeat</keyword>
<reference evidence="4" key="1">
    <citation type="submission" date="2025-08" db="UniProtKB">
        <authorList>
            <consortium name="Ensembl"/>
        </authorList>
    </citation>
    <scope>IDENTIFICATION</scope>
</reference>
<name>A0A8C5AB75_GADMO</name>
<dbReference type="Gene3D" id="3.80.10.10">
    <property type="entry name" value="Ribonuclease Inhibitor"/>
    <property type="match status" value="4"/>
</dbReference>
<keyword evidence="5" id="KW-1185">Reference proteome</keyword>
<accession>A0A8C5AB75</accession>
<reference evidence="4" key="2">
    <citation type="submission" date="2025-09" db="UniProtKB">
        <authorList>
            <consortium name="Ensembl"/>
        </authorList>
    </citation>
    <scope>IDENTIFICATION</scope>
</reference>